<feature type="transmembrane region" description="Helical" evidence="1">
    <location>
        <begin position="198"/>
        <end position="218"/>
    </location>
</feature>
<dbReference type="AlphaFoldDB" id="U2R2X2"/>
<evidence type="ECO:0000313" key="2">
    <source>
        <dbReference type="EMBL" id="ERK47963.1"/>
    </source>
</evidence>
<protein>
    <submittedName>
        <fullName evidence="2">Uncharacterized protein</fullName>
    </submittedName>
</protein>
<evidence type="ECO:0000256" key="1">
    <source>
        <dbReference type="SAM" id="Phobius"/>
    </source>
</evidence>
<gene>
    <name evidence="2" type="ORF">HMPREF9015_02224</name>
</gene>
<comment type="caution">
    <text evidence="2">The sequence shown here is derived from an EMBL/GenBank/DDBJ whole genome shotgun (WGS) entry which is preliminary data.</text>
</comment>
<feature type="transmembrane region" description="Helical" evidence="1">
    <location>
        <begin position="167"/>
        <end position="186"/>
    </location>
</feature>
<feature type="transmembrane region" description="Helical" evidence="1">
    <location>
        <begin position="260"/>
        <end position="278"/>
    </location>
</feature>
<feature type="transmembrane region" description="Helical" evidence="1">
    <location>
        <begin position="15"/>
        <end position="32"/>
    </location>
</feature>
<sequence>MEEISKSIKKLKTKIVIFTVLQILLFVYYFWIGKYDWDYGFDLPFRLLFGGMFSIITGIIFGLMFYFMGKKSEYENDKILKLPIFFIILSVILLFRIDIIGVIKLCFFNGLFILGIFRSKIKIRSYLSKVSKIILWFITMYFLIPSFAICFGVQIFTIPMESYEDRMQFSILIPFVIINICFGFFIKKFFNDEEIELVRMLTIVGCLVIMGIFIFMGFNWYKEDYYAIIYTFPYKVLMYFKETQISIEKIGIIKTLESRYFVYAMVVNMGFYLGTLKINNKNKRGNCVENQIDGDI</sequence>
<dbReference type="RefSeq" id="WP_021747136.1">
    <property type="nucleotide sequence ID" value="NZ_KI271424.1"/>
</dbReference>
<dbReference type="EMBL" id="AWVM01000111">
    <property type="protein sequence ID" value="ERK47963.1"/>
    <property type="molecule type" value="Genomic_DNA"/>
</dbReference>
<reference evidence="2 3" key="1">
    <citation type="submission" date="2013-06" db="EMBL/GenBank/DDBJ databases">
        <authorList>
            <person name="Weinstock G."/>
            <person name="Sodergren E."/>
            <person name="Lobos E.A."/>
            <person name="Fulton L."/>
            <person name="Fulton R."/>
            <person name="Courtney L."/>
            <person name="Fronick C."/>
            <person name="O'Laughlin M."/>
            <person name="Godfrey J."/>
            <person name="Wilson R.M."/>
            <person name="Miner T."/>
            <person name="Farmer C."/>
            <person name="Delehaunty K."/>
            <person name="Cordes M."/>
            <person name="Minx P."/>
            <person name="Tomlinson C."/>
            <person name="Chen J."/>
            <person name="Wollam A."/>
            <person name="Pepin K.H."/>
            <person name="Bhonagiri V."/>
            <person name="Zhang X."/>
            <person name="Warren W."/>
            <person name="Mitreva M."/>
            <person name="Mardis E.R."/>
            <person name="Wilson R.K."/>
        </authorList>
    </citation>
    <scope>NUCLEOTIDE SEQUENCE [LARGE SCALE GENOMIC DNA]</scope>
    <source>
        <strain evidence="2 3">F0279</strain>
    </source>
</reference>
<feature type="transmembrane region" description="Helical" evidence="1">
    <location>
        <begin position="133"/>
        <end position="155"/>
    </location>
</feature>
<keyword evidence="1" id="KW-0472">Membrane</keyword>
<dbReference type="Proteomes" id="UP000016626">
    <property type="component" value="Unassembled WGS sequence"/>
</dbReference>
<organism evidence="2 3">
    <name type="scientific">Leptotrichia wadei (strain F0279)</name>
    <dbReference type="NCBI Taxonomy" id="888055"/>
    <lineage>
        <taxon>Bacteria</taxon>
        <taxon>Fusobacteriati</taxon>
        <taxon>Fusobacteriota</taxon>
        <taxon>Fusobacteriia</taxon>
        <taxon>Fusobacteriales</taxon>
        <taxon>Leptotrichiaceae</taxon>
        <taxon>Leptotrichia</taxon>
    </lineage>
</organism>
<feature type="transmembrane region" description="Helical" evidence="1">
    <location>
        <begin position="79"/>
        <end position="96"/>
    </location>
</feature>
<accession>U2R2X2</accession>
<proteinExistence type="predicted"/>
<dbReference type="HOGENOM" id="CLU_920697_0_0_0"/>
<evidence type="ECO:0000313" key="3">
    <source>
        <dbReference type="Proteomes" id="UP000016626"/>
    </source>
</evidence>
<feature type="transmembrane region" description="Helical" evidence="1">
    <location>
        <begin position="102"/>
        <end position="121"/>
    </location>
</feature>
<name>U2R2X2_LEPWF</name>
<dbReference type="PATRIC" id="fig|888055.3.peg.2133"/>
<keyword evidence="1" id="KW-1133">Transmembrane helix</keyword>
<feature type="transmembrane region" description="Helical" evidence="1">
    <location>
        <begin position="44"/>
        <end position="67"/>
    </location>
</feature>
<keyword evidence="1" id="KW-0812">Transmembrane</keyword>